<proteinExistence type="predicted"/>
<dbReference type="SMART" id="SM00875">
    <property type="entry name" value="BACK"/>
    <property type="match status" value="1"/>
</dbReference>
<dbReference type="SUPFAM" id="SSF54695">
    <property type="entry name" value="POZ domain"/>
    <property type="match status" value="1"/>
</dbReference>
<dbReference type="Gene3D" id="2.120.10.80">
    <property type="entry name" value="Kelch-type beta propeller"/>
    <property type="match status" value="2"/>
</dbReference>
<evidence type="ECO:0000313" key="5">
    <source>
        <dbReference type="Proteomes" id="UP001159427"/>
    </source>
</evidence>
<dbReference type="EMBL" id="CALNXI010000302">
    <property type="protein sequence ID" value="CAH3024393.1"/>
    <property type="molecule type" value="Genomic_DNA"/>
</dbReference>
<reference evidence="4 5" key="1">
    <citation type="submission" date="2022-05" db="EMBL/GenBank/DDBJ databases">
        <authorList>
            <consortium name="Genoscope - CEA"/>
            <person name="William W."/>
        </authorList>
    </citation>
    <scope>NUCLEOTIDE SEQUENCE [LARGE SCALE GENOMIC DNA]</scope>
</reference>
<evidence type="ECO:0000256" key="1">
    <source>
        <dbReference type="ARBA" id="ARBA00022441"/>
    </source>
</evidence>
<accession>A0ABN8M456</accession>
<evidence type="ECO:0000313" key="4">
    <source>
        <dbReference type="EMBL" id="CAH3024393.1"/>
    </source>
</evidence>
<sequence length="595" mass="67343">MDSSVHGSVSDHHYLRSFFDKMNQMRKGEVLCDVVLMTENGRSKLYAHRSVLAASSSYFYNLYTGTYLSRYSRETVIGGITDDTLSIILDYIYSSKILLDQGNVEAILYAAFQLGLESLVQLCEKFLLRKLCVENCIKMTTLARLYSLETLQSEGQRLIINNFLKIKNSGEFFQLSSKELVQIVSDDDLNVRNEEQVYNAIRAWVSYDVSSRQPEFENLLSHVRLPYINRKFLLGTIDKDSLVTSSSASRELVAEALSFKMASHRDKKLFHNERTKRRWKSHLIDVIVLVGGVVEDGVQPCCHCFNPLTNKWHYMSPVIDSRLNFGLARLQGCLFAVGGSTIGEKMTMLSSVERFDPKFNSWEKHAPLSQGRFSHETLELQGKIYVVGGVLERNSQEQTMECYDHVTDKWTSLSAPRQNRHSHCAMSLNGYLYVIGGISKNNNVLKTVERYDPQHDKWHNVANLNIPRSGACAVVLMGQIFVMGGGSDVRKILNSCEIYDPGVDRWFIGKDMKTKRDRAGATVFGGRIYVFGGSYGNVAVTSVECYDPREDGWSVITELPYPRYGFRCATTAVTNDMIADVPPAKPKARNQEKLI</sequence>
<dbReference type="InterPro" id="IPR017096">
    <property type="entry name" value="BTB-kelch_protein"/>
</dbReference>
<dbReference type="InterPro" id="IPR015915">
    <property type="entry name" value="Kelch-typ_b-propeller"/>
</dbReference>
<dbReference type="Pfam" id="PF07707">
    <property type="entry name" value="BACK"/>
    <property type="match status" value="1"/>
</dbReference>
<dbReference type="InterPro" id="IPR011705">
    <property type="entry name" value="BACK"/>
</dbReference>
<dbReference type="SUPFAM" id="SSF117281">
    <property type="entry name" value="Kelch motif"/>
    <property type="match status" value="1"/>
</dbReference>
<keyword evidence="5" id="KW-1185">Reference proteome</keyword>
<comment type="caution">
    <text evidence="4">The sequence shown here is derived from an EMBL/GenBank/DDBJ whole genome shotgun (WGS) entry which is preliminary data.</text>
</comment>
<dbReference type="PANTHER" id="PTHR45632">
    <property type="entry name" value="LD33804P"/>
    <property type="match status" value="1"/>
</dbReference>
<dbReference type="Gene3D" id="3.30.710.10">
    <property type="entry name" value="Potassium Channel Kv1.1, Chain A"/>
    <property type="match status" value="1"/>
</dbReference>
<dbReference type="Pfam" id="PF24681">
    <property type="entry name" value="Kelch_KLHDC2_KLHL20_DRC7"/>
    <property type="match status" value="1"/>
</dbReference>
<dbReference type="InterPro" id="IPR006652">
    <property type="entry name" value="Kelch_1"/>
</dbReference>
<dbReference type="Pfam" id="PF01344">
    <property type="entry name" value="Kelch_1"/>
    <property type="match status" value="1"/>
</dbReference>
<dbReference type="PANTHER" id="PTHR45632:SF30">
    <property type="entry name" value="BTB DOMAIN-CONTAINING PROTEIN"/>
    <property type="match status" value="1"/>
</dbReference>
<dbReference type="Gene3D" id="1.25.40.420">
    <property type="match status" value="1"/>
</dbReference>
<dbReference type="SMART" id="SM00612">
    <property type="entry name" value="Kelch"/>
    <property type="match status" value="6"/>
</dbReference>
<protein>
    <recommendedName>
        <fullName evidence="3">BTB domain-containing protein</fullName>
    </recommendedName>
</protein>
<name>A0ABN8M456_9CNID</name>
<dbReference type="InterPro" id="IPR011333">
    <property type="entry name" value="SKP1/BTB/POZ_sf"/>
</dbReference>
<feature type="domain" description="BTB" evidence="3">
    <location>
        <begin position="32"/>
        <end position="101"/>
    </location>
</feature>
<keyword evidence="2" id="KW-0677">Repeat</keyword>
<evidence type="ECO:0000256" key="2">
    <source>
        <dbReference type="ARBA" id="ARBA00022737"/>
    </source>
</evidence>
<dbReference type="Proteomes" id="UP001159427">
    <property type="component" value="Unassembled WGS sequence"/>
</dbReference>
<dbReference type="PROSITE" id="PS50097">
    <property type="entry name" value="BTB"/>
    <property type="match status" value="1"/>
</dbReference>
<keyword evidence="1" id="KW-0880">Kelch repeat</keyword>
<dbReference type="PIRSF" id="PIRSF037037">
    <property type="entry name" value="Kelch-like_protein_gigaxonin"/>
    <property type="match status" value="1"/>
</dbReference>
<gene>
    <name evidence="4" type="ORF">PEVE_00022773</name>
</gene>
<dbReference type="SMART" id="SM00225">
    <property type="entry name" value="BTB"/>
    <property type="match status" value="1"/>
</dbReference>
<organism evidence="4 5">
    <name type="scientific">Porites evermanni</name>
    <dbReference type="NCBI Taxonomy" id="104178"/>
    <lineage>
        <taxon>Eukaryota</taxon>
        <taxon>Metazoa</taxon>
        <taxon>Cnidaria</taxon>
        <taxon>Anthozoa</taxon>
        <taxon>Hexacorallia</taxon>
        <taxon>Scleractinia</taxon>
        <taxon>Fungiina</taxon>
        <taxon>Poritidae</taxon>
        <taxon>Porites</taxon>
    </lineage>
</organism>
<dbReference type="InterPro" id="IPR000210">
    <property type="entry name" value="BTB/POZ_dom"/>
</dbReference>
<evidence type="ECO:0000259" key="3">
    <source>
        <dbReference type="PROSITE" id="PS50097"/>
    </source>
</evidence>
<dbReference type="Pfam" id="PF00651">
    <property type="entry name" value="BTB"/>
    <property type="match status" value="1"/>
</dbReference>